<reference evidence="2 3" key="2">
    <citation type="submission" date="2018-10" db="EMBL/GenBank/DDBJ databases">
        <authorList>
            <consortium name="Pathogen Informatics"/>
        </authorList>
    </citation>
    <scope>NUCLEOTIDE SEQUENCE [LARGE SCALE GENOMIC DNA]</scope>
</reference>
<evidence type="ECO:0000256" key="1">
    <source>
        <dbReference type="SAM" id="SignalP"/>
    </source>
</evidence>
<organism evidence="4">
    <name type="scientific">Mesocestoides corti</name>
    <name type="common">Flatworm</name>
    <dbReference type="NCBI Taxonomy" id="53468"/>
    <lineage>
        <taxon>Eukaryota</taxon>
        <taxon>Metazoa</taxon>
        <taxon>Spiralia</taxon>
        <taxon>Lophotrochozoa</taxon>
        <taxon>Platyhelminthes</taxon>
        <taxon>Cestoda</taxon>
        <taxon>Eucestoda</taxon>
        <taxon>Cyclophyllidea</taxon>
        <taxon>Mesocestoididae</taxon>
        <taxon>Mesocestoides</taxon>
    </lineage>
</organism>
<evidence type="ECO:0000313" key="3">
    <source>
        <dbReference type="Proteomes" id="UP000267029"/>
    </source>
</evidence>
<keyword evidence="1" id="KW-0732">Signal</keyword>
<protein>
    <submittedName>
        <fullName evidence="4">Secreted protein</fullName>
    </submittedName>
</protein>
<dbReference type="EMBL" id="UXSR01005482">
    <property type="protein sequence ID" value="VDD82265.1"/>
    <property type="molecule type" value="Genomic_DNA"/>
</dbReference>
<feature type="signal peptide" evidence="1">
    <location>
        <begin position="1"/>
        <end position="22"/>
    </location>
</feature>
<accession>A0A0R3UKV9</accession>
<reference evidence="4" key="1">
    <citation type="submission" date="2017-02" db="UniProtKB">
        <authorList>
            <consortium name="WormBaseParasite"/>
        </authorList>
    </citation>
    <scope>IDENTIFICATION</scope>
</reference>
<evidence type="ECO:0000313" key="4">
    <source>
        <dbReference type="WBParaSite" id="MCOS_0000826701-mRNA-1"/>
    </source>
</evidence>
<gene>
    <name evidence="2" type="ORF">MCOS_LOCUS8268</name>
</gene>
<proteinExistence type="predicted"/>
<keyword evidence="3" id="KW-1185">Reference proteome</keyword>
<name>A0A0R3UKV9_MESCO</name>
<dbReference type="WBParaSite" id="MCOS_0000826701-mRNA-1">
    <property type="protein sequence ID" value="MCOS_0000826701-mRNA-1"/>
    <property type="gene ID" value="MCOS_0000826701"/>
</dbReference>
<evidence type="ECO:0000313" key="2">
    <source>
        <dbReference type="EMBL" id="VDD82265.1"/>
    </source>
</evidence>
<sequence length="211" mass="23084">MSLKFVCAVFVVICLLPNFNQANRFTTDPYVDSESTVPYLNFTNITIPDVDGIGTVHVTSVGSANLSCPLTKNRTEAEGTENLSVSTCVNLTRVDVDMPDLRLNTTVGVAAFNVSVNVTKGETENISVKVRVELTEWNVTSIGGPDLYVNISSKKLKNKDAMQDVLQNEANLLLNKPPNAGWLYDLLSGMWPKPTEPSTTSDFISTDIDMF</sequence>
<dbReference type="Proteomes" id="UP000267029">
    <property type="component" value="Unassembled WGS sequence"/>
</dbReference>
<dbReference type="AlphaFoldDB" id="A0A0R3UKV9"/>
<feature type="chain" id="PRO_5043132308" evidence="1">
    <location>
        <begin position="23"/>
        <end position="211"/>
    </location>
</feature>